<dbReference type="Pfam" id="PF03724">
    <property type="entry name" value="META"/>
    <property type="match status" value="1"/>
</dbReference>
<evidence type="ECO:0000256" key="1">
    <source>
        <dbReference type="SAM" id="SignalP"/>
    </source>
</evidence>
<keyword evidence="1" id="KW-0732">Signal</keyword>
<accession>A0A1P9WWU9</accession>
<feature type="chain" id="PRO_5012727061" description="DUF306 domain-containing protein" evidence="1">
    <location>
        <begin position="22"/>
        <end position="152"/>
    </location>
</feature>
<proteinExistence type="predicted"/>
<dbReference type="PANTHER" id="PTHR35535:SF1">
    <property type="entry name" value="HEAT SHOCK PROTEIN HSLJ"/>
    <property type="match status" value="1"/>
</dbReference>
<dbReference type="RefSeq" id="WP_077131257.1">
    <property type="nucleotide sequence ID" value="NZ_CP014263.1"/>
</dbReference>
<gene>
    <name evidence="3" type="ORF">AWR27_11100</name>
</gene>
<evidence type="ECO:0000313" key="4">
    <source>
        <dbReference type="Proteomes" id="UP000187941"/>
    </source>
</evidence>
<feature type="signal peptide" evidence="1">
    <location>
        <begin position="1"/>
        <end position="21"/>
    </location>
</feature>
<dbReference type="InterPro" id="IPR053147">
    <property type="entry name" value="Hsp_HslJ-like"/>
</dbReference>
<protein>
    <recommendedName>
        <fullName evidence="2">DUF306 domain-containing protein</fullName>
    </recommendedName>
</protein>
<dbReference type="STRING" id="1178516.AWR27_11100"/>
<dbReference type="OrthoDB" id="5348860at2"/>
<dbReference type="PROSITE" id="PS51257">
    <property type="entry name" value="PROKAR_LIPOPROTEIN"/>
    <property type="match status" value="1"/>
</dbReference>
<evidence type="ECO:0000259" key="2">
    <source>
        <dbReference type="Pfam" id="PF03724"/>
    </source>
</evidence>
<dbReference type="InterPro" id="IPR005184">
    <property type="entry name" value="DUF306_Meta_HslJ"/>
</dbReference>
<dbReference type="PANTHER" id="PTHR35535">
    <property type="entry name" value="HEAT SHOCK PROTEIN HSLJ"/>
    <property type="match status" value="1"/>
</dbReference>
<keyword evidence="4" id="KW-1185">Reference proteome</keyword>
<organism evidence="3 4">
    <name type="scientific">Spirosoma montaniterrae</name>
    <dbReference type="NCBI Taxonomy" id="1178516"/>
    <lineage>
        <taxon>Bacteria</taxon>
        <taxon>Pseudomonadati</taxon>
        <taxon>Bacteroidota</taxon>
        <taxon>Cytophagia</taxon>
        <taxon>Cytophagales</taxon>
        <taxon>Cytophagaceae</taxon>
        <taxon>Spirosoma</taxon>
    </lineage>
</organism>
<dbReference type="AlphaFoldDB" id="A0A1P9WWU9"/>
<dbReference type="InterPro" id="IPR038670">
    <property type="entry name" value="HslJ-like_sf"/>
</dbReference>
<evidence type="ECO:0000313" key="3">
    <source>
        <dbReference type="EMBL" id="AQG79823.1"/>
    </source>
</evidence>
<feature type="domain" description="DUF306" evidence="2">
    <location>
        <begin position="38"/>
        <end position="146"/>
    </location>
</feature>
<dbReference type="Proteomes" id="UP000187941">
    <property type="component" value="Chromosome"/>
</dbReference>
<dbReference type="Gene3D" id="2.40.128.270">
    <property type="match status" value="1"/>
</dbReference>
<sequence>MKILLVSIALLGAISIGCKSAKTTVNTATTAATGGSESLYKYKWTLVELGGKSVTPAGNDRDAHLLFTPEDGGRVVGSTSCNRLTGGFTVEANNKLTFKPGATTRMACPEPNVENEFTAMLGQVNGFSVADKALSLTKDGSTVAKFRGDAVK</sequence>
<dbReference type="KEGG" id="smon:AWR27_11100"/>
<name>A0A1P9WWU9_9BACT</name>
<reference evidence="3 4" key="1">
    <citation type="submission" date="2016-01" db="EMBL/GenBank/DDBJ databases">
        <authorList>
            <person name="Oliw E.H."/>
        </authorList>
    </citation>
    <scope>NUCLEOTIDE SEQUENCE [LARGE SCALE GENOMIC DNA]</scope>
    <source>
        <strain evidence="3 4">DY10</strain>
    </source>
</reference>
<dbReference type="EMBL" id="CP014263">
    <property type="protein sequence ID" value="AQG79823.1"/>
    <property type="molecule type" value="Genomic_DNA"/>
</dbReference>